<dbReference type="PROSITE" id="PS01169">
    <property type="entry name" value="RIBOSOMAL_L21"/>
    <property type="match status" value="1"/>
</dbReference>
<keyword evidence="5 6" id="KW-0687">Ribonucleoprotein</keyword>
<keyword evidence="9" id="KW-1185">Reference proteome</keyword>
<dbReference type="InterPro" id="IPR018258">
    <property type="entry name" value="Ribosomal_bL21_CS"/>
</dbReference>
<keyword evidence="4 6" id="KW-0689">Ribosomal protein</keyword>
<evidence type="ECO:0000256" key="4">
    <source>
        <dbReference type="ARBA" id="ARBA00022980"/>
    </source>
</evidence>
<evidence type="ECO:0000256" key="6">
    <source>
        <dbReference type="HAMAP-Rule" id="MF_01363"/>
    </source>
</evidence>
<dbReference type="InterPro" id="IPR028909">
    <property type="entry name" value="bL21-like"/>
</dbReference>
<keyword evidence="3 6" id="KW-0694">RNA-binding</keyword>
<comment type="caution">
    <text evidence="8">The sequence shown here is derived from an EMBL/GenBank/DDBJ whole genome shotgun (WGS) entry which is preliminary data.</text>
</comment>
<dbReference type="SUPFAM" id="SSF141091">
    <property type="entry name" value="L21p-like"/>
    <property type="match status" value="1"/>
</dbReference>
<comment type="subunit">
    <text evidence="6">Part of the 50S ribosomal subunit. Contacts protein L20.</text>
</comment>
<keyword evidence="2 6" id="KW-0699">rRNA-binding</keyword>
<dbReference type="Proteomes" id="UP001499951">
    <property type="component" value="Unassembled WGS sequence"/>
</dbReference>
<evidence type="ECO:0000256" key="1">
    <source>
        <dbReference type="ARBA" id="ARBA00008563"/>
    </source>
</evidence>
<accession>A0ABP3PVY6</accession>
<dbReference type="Pfam" id="PF00829">
    <property type="entry name" value="Ribosomal_L21p"/>
    <property type="match status" value="1"/>
</dbReference>
<dbReference type="HAMAP" id="MF_01363">
    <property type="entry name" value="Ribosomal_bL21"/>
    <property type="match status" value="1"/>
</dbReference>
<name>A0ABP3PVY6_9PROT</name>
<dbReference type="GO" id="GO:0005840">
    <property type="term" value="C:ribosome"/>
    <property type="evidence" value="ECO:0007669"/>
    <property type="project" value="UniProtKB-KW"/>
</dbReference>
<protein>
    <recommendedName>
        <fullName evidence="6">Large ribosomal subunit protein bL21</fullName>
    </recommendedName>
</protein>
<dbReference type="RefSeq" id="WP_166936334.1">
    <property type="nucleotide sequence ID" value="NZ_BAAADD010000007.1"/>
</dbReference>
<proteinExistence type="inferred from homology"/>
<dbReference type="InterPro" id="IPR036164">
    <property type="entry name" value="bL21-like_sf"/>
</dbReference>
<dbReference type="PANTHER" id="PTHR21349:SF0">
    <property type="entry name" value="LARGE RIBOSOMAL SUBUNIT PROTEIN BL21M"/>
    <property type="match status" value="1"/>
</dbReference>
<evidence type="ECO:0000256" key="7">
    <source>
        <dbReference type="RuleBase" id="RU000562"/>
    </source>
</evidence>
<gene>
    <name evidence="6 8" type="primary">rplU</name>
    <name evidence="8" type="ORF">GCM10008942_27290</name>
</gene>
<dbReference type="NCBIfam" id="TIGR00061">
    <property type="entry name" value="L21"/>
    <property type="match status" value="1"/>
</dbReference>
<organism evidence="8 9">
    <name type="scientific">Rhizomicrobium electricum</name>
    <dbReference type="NCBI Taxonomy" id="480070"/>
    <lineage>
        <taxon>Bacteria</taxon>
        <taxon>Pseudomonadati</taxon>
        <taxon>Pseudomonadota</taxon>
        <taxon>Alphaproteobacteria</taxon>
        <taxon>Micropepsales</taxon>
        <taxon>Micropepsaceae</taxon>
        <taxon>Rhizomicrobium</taxon>
    </lineage>
</organism>
<dbReference type="PANTHER" id="PTHR21349">
    <property type="entry name" value="50S RIBOSOMAL PROTEIN L21"/>
    <property type="match status" value="1"/>
</dbReference>
<reference evidence="9" key="1">
    <citation type="journal article" date="2019" name="Int. J. Syst. Evol. Microbiol.">
        <title>The Global Catalogue of Microorganisms (GCM) 10K type strain sequencing project: providing services to taxonomists for standard genome sequencing and annotation.</title>
        <authorList>
            <consortium name="The Broad Institute Genomics Platform"/>
            <consortium name="The Broad Institute Genome Sequencing Center for Infectious Disease"/>
            <person name="Wu L."/>
            <person name="Ma J."/>
        </authorList>
    </citation>
    <scope>NUCLEOTIDE SEQUENCE [LARGE SCALE GENOMIC DNA]</scope>
    <source>
        <strain evidence="9">JCM 15089</strain>
    </source>
</reference>
<evidence type="ECO:0000256" key="5">
    <source>
        <dbReference type="ARBA" id="ARBA00023274"/>
    </source>
</evidence>
<dbReference type="EMBL" id="BAAADD010000007">
    <property type="protein sequence ID" value="GAA0576955.1"/>
    <property type="molecule type" value="Genomic_DNA"/>
</dbReference>
<comment type="similarity">
    <text evidence="1 6 7">Belongs to the bacterial ribosomal protein bL21 family.</text>
</comment>
<evidence type="ECO:0000256" key="2">
    <source>
        <dbReference type="ARBA" id="ARBA00022730"/>
    </source>
</evidence>
<evidence type="ECO:0000313" key="8">
    <source>
        <dbReference type="EMBL" id="GAA0576955.1"/>
    </source>
</evidence>
<evidence type="ECO:0000256" key="3">
    <source>
        <dbReference type="ARBA" id="ARBA00022884"/>
    </source>
</evidence>
<dbReference type="InterPro" id="IPR001787">
    <property type="entry name" value="Ribosomal_bL21"/>
</dbReference>
<comment type="function">
    <text evidence="6 7">This protein binds to 23S rRNA in the presence of protein L20.</text>
</comment>
<evidence type="ECO:0000313" key="9">
    <source>
        <dbReference type="Proteomes" id="UP001499951"/>
    </source>
</evidence>
<sequence length="102" mass="10947">MFAVVRTGGKQYKVAKDDVLSIEKVAGEVGAELKLGEVLLIGGETVKTGAPLVEGASVTAEILAQGKGEKVVAFKKKRRKNTHRKRGHRQCFTEIKITAISA</sequence>